<name>A0A4Q9GHF3_9HYPH</name>
<gene>
    <name evidence="1" type="ORF">EYR15_10410</name>
</gene>
<keyword evidence="2" id="KW-1185">Reference proteome</keyword>
<dbReference type="AlphaFoldDB" id="A0A4Q9GHF3"/>
<protein>
    <submittedName>
        <fullName evidence="1">Uncharacterized protein</fullName>
    </submittedName>
</protein>
<proteinExistence type="predicted"/>
<dbReference type="EMBL" id="SIUB01000004">
    <property type="protein sequence ID" value="TBN53418.1"/>
    <property type="molecule type" value="Genomic_DNA"/>
</dbReference>
<evidence type="ECO:0000313" key="1">
    <source>
        <dbReference type="EMBL" id="TBN53418.1"/>
    </source>
</evidence>
<sequence length="63" mass="6803">MHTYKVGARAHFVGSPLGSKPQPAEIVACLPSENGQPGYRVQCLDDGRERHVTESELEPEAVG</sequence>
<dbReference type="RefSeq" id="WP_131003475.1">
    <property type="nucleotide sequence ID" value="NZ_JBHSZR010000007.1"/>
</dbReference>
<reference evidence="1 2" key="1">
    <citation type="submission" date="2019-02" db="EMBL/GenBank/DDBJ databases">
        <title>Hansschlegelia quercus sp. nov., a novel methylotrophic bacterium from buds of oak (Quercus robur L.).</title>
        <authorList>
            <person name="Agafonova N.V."/>
            <person name="Kaparullina E.N."/>
            <person name="Grouzdev D.S."/>
            <person name="Doronina N.V."/>
        </authorList>
    </citation>
    <scope>NUCLEOTIDE SEQUENCE [LARGE SCALE GENOMIC DNA]</scope>
    <source>
        <strain evidence="1 2">Dub</strain>
    </source>
</reference>
<dbReference type="Proteomes" id="UP000291613">
    <property type="component" value="Unassembled WGS sequence"/>
</dbReference>
<accession>A0A4Q9GHF3</accession>
<comment type="caution">
    <text evidence="1">The sequence shown here is derived from an EMBL/GenBank/DDBJ whole genome shotgun (WGS) entry which is preliminary data.</text>
</comment>
<organism evidence="1 2">
    <name type="scientific">Hansschlegelia quercus</name>
    <dbReference type="NCBI Taxonomy" id="2528245"/>
    <lineage>
        <taxon>Bacteria</taxon>
        <taxon>Pseudomonadati</taxon>
        <taxon>Pseudomonadota</taxon>
        <taxon>Alphaproteobacteria</taxon>
        <taxon>Hyphomicrobiales</taxon>
        <taxon>Methylopilaceae</taxon>
        <taxon>Hansschlegelia</taxon>
    </lineage>
</organism>
<dbReference type="OrthoDB" id="8452646at2"/>
<evidence type="ECO:0000313" key="2">
    <source>
        <dbReference type="Proteomes" id="UP000291613"/>
    </source>
</evidence>